<feature type="compositionally biased region" description="Low complexity" evidence="1">
    <location>
        <begin position="476"/>
        <end position="488"/>
    </location>
</feature>
<protein>
    <submittedName>
        <fullName evidence="2">Uncharacterized protein</fullName>
    </submittedName>
</protein>
<dbReference type="InParanoid" id="A0A369JZL9"/>
<name>A0A369JZL9_HYPMA</name>
<evidence type="ECO:0000256" key="1">
    <source>
        <dbReference type="SAM" id="MobiDB-lite"/>
    </source>
</evidence>
<feature type="region of interest" description="Disordered" evidence="1">
    <location>
        <begin position="96"/>
        <end position="147"/>
    </location>
</feature>
<comment type="caution">
    <text evidence="2">The sequence shown here is derived from an EMBL/GenBank/DDBJ whole genome shotgun (WGS) entry which is preliminary data.</text>
</comment>
<feature type="region of interest" description="Disordered" evidence="1">
    <location>
        <begin position="428"/>
        <end position="581"/>
    </location>
</feature>
<keyword evidence="3" id="KW-1185">Reference proteome</keyword>
<evidence type="ECO:0000313" key="3">
    <source>
        <dbReference type="Proteomes" id="UP000076154"/>
    </source>
</evidence>
<evidence type="ECO:0000313" key="2">
    <source>
        <dbReference type="EMBL" id="RDB25073.1"/>
    </source>
</evidence>
<sequence length="696" mass="77103">MDPHGSYYYHPGYSAHHGHPPHPGYSYDTGYPQSYGMNMPQPPGFWQPAGPSQGTGQWVPHVAAYDPQSQAFYGNPYVHSNGSQWNGGAYWEPEYEYEEESEDPRMAHDNIPSQPNNSRRTPHHAGRRNSRDSIHSASAQASSISDSASGYAYIESVRSEPRQMPDIHHRDPDIPEAYYTEWSENQKNQYWKERVGPLLDLVLYPIDQGKHQDSGTHISPDAGLLRRGTSECGPTPKHPPATVSPLKHGSRESDSYSTGIPPESLPVAQPKPGRVMRCEFLQDSEDVELPGSKKHGTDPSIEEAQGTIKQCIAHTQADYLQRLSKQNVGETNPVGTSRQDQGKGKERDAGSPRCHPVQIPINLPSEGLRDEDNSTQGPRIPKNVLASRRSMGNGVEEIADKCGDFHPHVLASSSGVLRTEEACIVDSRIPKDAPNSKSHRGKAVEHDPSPARSNANLRGQEHSPPCRDVPVVGGENTTTSRNTTSPTSVKDGITTEDASNPNATRSPPTAKHPISVSETHGVDHHDQSQDSGFVSGGTGQQKELPERTPTKSSKIFETTHTPEPMESKPQPSPPPMSPASQQRILQEITDKKHRESSNIRLHALLEEIIRRKSTLVLQDVPSPQRCGGKLLIPQSFKEAFVALEYGLRDTLNCLCRGKFVSEAEWDVCHELWYQKYQTRLGYMEAYIFLICVHFDC</sequence>
<organism evidence="2 3">
    <name type="scientific">Hypsizygus marmoreus</name>
    <name type="common">White beech mushroom</name>
    <name type="synonym">Agaricus marmoreus</name>
    <dbReference type="NCBI Taxonomy" id="39966"/>
    <lineage>
        <taxon>Eukaryota</taxon>
        <taxon>Fungi</taxon>
        <taxon>Dikarya</taxon>
        <taxon>Basidiomycota</taxon>
        <taxon>Agaricomycotina</taxon>
        <taxon>Agaricomycetes</taxon>
        <taxon>Agaricomycetidae</taxon>
        <taxon>Agaricales</taxon>
        <taxon>Tricholomatineae</taxon>
        <taxon>Lyophyllaceae</taxon>
        <taxon>Hypsizygus</taxon>
    </lineage>
</organism>
<proteinExistence type="predicted"/>
<gene>
    <name evidence="2" type="ORF">Hypma_007412</name>
</gene>
<dbReference type="AlphaFoldDB" id="A0A369JZL9"/>
<feature type="region of interest" description="Disordered" evidence="1">
    <location>
        <begin position="210"/>
        <end position="270"/>
    </location>
</feature>
<feature type="compositionally biased region" description="Polar residues" evidence="1">
    <location>
        <begin position="550"/>
        <end position="561"/>
    </location>
</feature>
<feature type="compositionally biased region" description="Basic and acidic residues" evidence="1">
    <location>
        <begin position="340"/>
        <end position="350"/>
    </location>
</feature>
<feature type="compositionally biased region" description="Low complexity" evidence="1">
    <location>
        <begin position="135"/>
        <end position="147"/>
    </location>
</feature>
<feature type="region of interest" description="Disordered" evidence="1">
    <location>
        <begin position="324"/>
        <end position="388"/>
    </location>
</feature>
<dbReference type="Proteomes" id="UP000076154">
    <property type="component" value="Unassembled WGS sequence"/>
</dbReference>
<feature type="compositionally biased region" description="Polar residues" evidence="1">
    <location>
        <begin position="496"/>
        <end position="507"/>
    </location>
</feature>
<reference evidence="2" key="1">
    <citation type="submission" date="2018-04" db="EMBL/GenBank/DDBJ databases">
        <title>Whole genome sequencing of Hypsizygus marmoreus.</title>
        <authorList>
            <person name="Choi I.-G."/>
            <person name="Min B."/>
            <person name="Kim J.-G."/>
            <person name="Kim S."/>
            <person name="Oh Y.-L."/>
            <person name="Kong W.-S."/>
            <person name="Park H."/>
            <person name="Jeong J."/>
            <person name="Song E.-S."/>
        </authorList>
    </citation>
    <scope>NUCLEOTIDE SEQUENCE [LARGE SCALE GENOMIC DNA]</scope>
    <source>
        <strain evidence="2">51987-8</strain>
    </source>
</reference>
<accession>A0A369JZL9</accession>
<feature type="compositionally biased region" description="Polar residues" evidence="1">
    <location>
        <begin position="324"/>
        <end position="339"/>
    </location>
</feature>
<dbReference type="EMBL" id="LUEZ02000041">
    <property type="protein sequence ID" value="RDB25073.1"/>
    <property type="molecule type" value="Genomic_DNA"/>
</dbReference>